<feature type="domain" description="PDZ" evidence="2">
    <location>
        <begin position="166"/>
        <end position="247"/>
    </location>
</feature>
<protein>
    <recommendedName>
        <fullName evidence="2">PDZ domain-containing protein</fullName>
    </recommendedName>
</protein>
<dbReference type="Gene3D" id="2.30.42.10">
    <property type="match status" value="3"/>
</dbReference>
<feature type="domain" description="PDZ" evidence="2">
    <location>
        <begin position="1"/>
        <end position="77"/>
    </location>
</feature>
<dbReference type="SUPFAM" id="SSF50156">
    <property type="entry name" value="PDZ domain-like"/>
    <property type="match status" value="3"/>
</dbReference>
<dbReference type="OrthoDB" id="66881at2759"/>
<evidence type="ECO:0000313" key="3">
    <source>
        <dbReference type="EMBL" id="OTF76476.1"/>
    </source>
</evidence>
<evidence type="ECO:0000259" key="2">
    <source>
        <dbReference type="PROSITE" id="PS50106"/>
    </source>
</evidence>
<sequence length="333" mass="35927">MDTGFGFRIIGGAEDGSNVAIGSIVIGGAAHKDGTLKAGDELIAINGQYVIGSSHQEVVQLMAQTGAQVTILVRRKRYLNAYDVSLHRQDYEGFGFVIISCGNCALIGRIIEGSPAHRCQRLHIRDRIIAVNGVDVTNMSHPEIVNKIKESDDTLLLRIVPADCYSCELIRGSNGYGFSIRGGAEFNGMPLFILAIAPNGPASSLLQIGDEILEINDRSTIGMTHQEAVQLISQSMSSVRLRMRHNYGNGEFFSTTIMSPLPPPSIIGRISNTNNHSSPQLPQQATCSPAIIPNIDNVQSQLQPTPPPPSSSSSLAMPLQFPPTKYPSNMISY</sequence>
<organism evidence="3 4">
    <name type="scientific">Euroglyphus maynei</name>
    <name type="common">Mayne's house dust mite</name>
    <dbReference type="NCBI Taxonomy" id="6958"/>
    <lineage>
        <taxon>Eukaryota</taxon>
        <taxon>Metazoa</taxon>
        <taxon>Ecdysozoa</taxon>
        <taxon>Arthropoda</taxon>
        <taxon>Chelicerata</taxon>
        <taxon>Arachnida</taxon>
        <taxon>Acari</taxon>
        <taxon>Acariformes</taxon>
        <taxon>Sarcoptiformes</taxon>
        <taxon>Astigmata</taxon>
        <taxon>Psoroptidia</taxon>
        <taxon>Analgoidea</taxon>
        <taxon>Pyroglyphidae</taxon>
        <taxon>Pyroglyphinae</taxon>
        <taxon>Euroglyphus</taxon>
    </lineage>
</organism>
<dbReference type="InterPro" id="IPR001478">
    <property type="entry name" value="PDZ"/>
</dbReference>
<dbReference type="GO" id="GO:0005737">
    <property type="term" value="C:cytoplasm"/>
    <property type="evidence" value="ECO:0007669"/>
    <property type="project" value="TreeGrafter"/>
</dbReference>
<dbReference type="PANTHER" id="PTHR10316:SF40">
    <property type="entry name" value="LD27118P"/>
    <property type="match status" value="1"/>
</dbReference>
<dbReference type="PANTHER" id="PTHR10316">
    <property type="entry name" value="MEMBRANE ASSOCIATED GUANYLATE KINASE-RELATED"/>
    <property type="match status" value="1"/>
</dbReference>
<gene>
    <name evidence="3" type="ORF">BLA29_005578</name>
</gene>
<feature type="domain" description="PDZ" evidence="2">
    <location>
        <begin position="83"/>
        <end position="163"/>
    </location>
</feature>
<accession>A0A1Y3BA78</accession>
<dbReference type="EMBL" id="MUJZ01037317">
    <property type="protein sequence ID" value="OTF76476.1"/>
    <property type="molecule type" value="Genomic_DNA"/>
</dbReference>
<dbReference type="SMR" id="A0A1Y3BA78"/>
<evidence type="ECO:0000313" key="4">
    <source>
        <dbReference type="Proteomes" id="UP000194236"/>
    </source>
</evidence>
<keyword evidence="4" id="KW-1185">Reference proteome</keyword>
<comment type="caution">
    <text evidence="3">The sequence shown here is derived from an EMBL/GenBank/DDBJ whole genome shotgun (WGS) entry which is preliminary data.</text>
</comment>
<dbReference type="GO" id="GO:0007165">
    <property type="term" value="P:signal transduction"/>
    <property type="evidence" value="ECO:0007669"/>
    <property type="project" value="TreeGrafter"/>
</dbReference>
<dbReference type="PROSITE" id="PS50106">
    <property type="entry name" value="PDZ"/>
    <property type="match status" value="3"/>
</dbReference>
<dbReference type="InterPro" id="IPR036034">
    <property type="entry name" value="PDZ_sf"/>
</dbReference>
<proteinExistence type="predicted"/>
<dbReference type="SMART" id="SM00228">
    <property type="entry name" value="PDZ"/>
    <property type="match status" value="3"/>
</dbReference>
<dbReference type="Pfam" id="PF00595">
    <property type="entry name" value="PDZ"/>
    <property type="match status" value="3"/>
</dbReference>
<feature type="region of interest" description="Disordered" evidence="1">
    <location>
        <begin position="298"/>
        <end position="321"/>
    </location>
</feature>
<name>A0A1Y3BA78_EURMA</name>
<reference evidence="3 4" key="1">
    <citation type="submission" date="2017-03" db="EMBL/GenBank/DDBJ databases">
        <title>Genome Survey of Euroglyphus maynei.</title>
        <authorList>
            <person name="Arlian L.G."/>
            <person name="Morgan M.S."/>
            <person name="Rider S.D."/>
        </authorList>
    </citation>
    <scope>NUCLEOTIDE SEQUENCE [LARGE SCALE GENOMIC DNA]</scope>
    <source>
        <strain evidence="3">Arlian Lab</strain>
        <tissue evidence="3">Whole body</tissue>
    </source>
</reference>
<dbReference type="Proteomes" id="UP000194236">
    <property type="component" value="Unassembled WGS sequence"/>
</dbReference>
<evidence type="ECO:0000256" key="1">
    <source>
        <dbReference type="SAM" id="MobiDB-lite"/>
    </source>
</evidence>
<dbReference type="AlphaFoldDB" id="A0A1Y3BA78"/>
<dbReference type="CDD" id="cd06734">
    <property type="entry name" value="PDZ4_MAGI-1_3-like"/>
    <property type="match status" value="1"/>
</dbReference>